<keyword evidence="2" id="KW-1185">Reference proteome</keyword>
<sequence>MSKSKARINSPEFPRWYSEYSLNLGWDRYMKDKICLPRFDFIPQISSPIYALLTILVPKLFLTTSSQEQSQRPISSSLCVRGGELILSSLAFDYKLHHLTNISIFTTTTLTTNQNAATLQATPMETFPLIPHSTESFKSISPKAICSIPDSG</sequence>
<gene>
    <name evidence="1" type="ORF">NPIL_496841</name>
</gene>
<evidence type="ECO:0000313" key="1">
    <source>
        <dbReference type="EMBL" id="GFT38418.1"/>
    </source>
</evidence>
<organism evidence="1 2">
    <name type="scientific">Nephila pilipes</name>
    <name type="common">Giant wood spider</name>
    <name type="synonym">Nephila maculata</name>
    <dbReference type="NCBI Taxonomy" id="299642"/>
    <lineage>
        <taxon>Eukaryota</taxon>
        <taxon>Metazoa</taxon>
        <taxon>Ecdysozoa</taxon>
        <taxon>Arthropoda</taxon>
        <taxon>Chelicerata</taxon>
        <taxon>Arachnida</taxon>
        <taxon>Araneae</taxon>
        <taxon>Araneomorphae</taxon>
        <taxon>Entelegynae</taxon>
        <taxon>Araneoidea</taxon>
        <taxon>Nephilidae</taxon>
        <taxon>Nephila</taxon>
    </lineage>
</organism>
<proteinExistence type="predicted"/>
<accession>A0A8X6NYA3</accession>
<dbReference type="Proteomes" id="UP000887013">
    <property type="component" value="Unassembled WGS sequence"/>
</dbReference>
<evidence type="ECO:0000313" key="2">
    <source>
        <dbReference type="Proteomes" id="UP000887013"/>
    </source>
</evidence>
<protein>
    <submittedName>
        <fullName evidence="1">Uncharacterized protein</fullName>
    </submittedName>
</protein>
<dbReference type="EMBL" id="BMAW01109453">
    <property type="protein sequence ID" value="GFT38418.1"/>
    <property type="molecule type" value="Genomic_DNA"/>
</dbReference>
<reference evidence="1" key="1">
    <citation type="submission" date="2020-08" db="EMBL/GenBank/DDBJ databases">
        <title>Multicomponent nature underlies the extraordinary mechanical properties of spider dragline silk.</title>
        <authorList>
            <person name="Kono N."/>
            <person name="Nakamura H."/>
            <person name="Mori M."/>
            <person name="Yoshida Y."/>
            <person name="Ohtoshi R."/>
            <person name="Malay A.D."/>
            <person name="Moran D.A.P."/>
            <person name="Tomita M."/>
            <person name="Numata K."/>
            <person name="Arakawa K."/>
        </authorList>
    </citation>
    <scope>NUCLEOTIDE SEQUENCE</scope>
</reference>
<dbReference type="AlphaFoldDB" id="A0A8X6NYA3"/>
<name>A0A8X6NYA3_NEPPI</name>
<comment type="caution">
    <text evidence="1">The sequence shown here is derived from an EMBL/GenBank/DDBJ whole genome shotgun (WGS) entry which is preliminary data.</text>
</comment>